<dbReference type="PANTHER" id="PTHR10165:SF90">
    <property type="entry name" value="PHOSPHOLIPID PHOSPHATASE 4"/>
    <property type="match status" value="1"/>
</dbReference>
<organism evidence="9 10">
    <name type="scientific">Scophthalmus maximus</name>
    <name type="common">Turbot</name>
    <name type="synonym">Psetta maxima</name>
    <dbReference type="NCBI Taxonomy" id="52904"/>
    <lineage>
        <taxon>Eukaryota</taxon>
        <taxon>Metazoa</taxon>
        <taxon>Chordata</taxon>
        <taxon>Craniata</taxon>
        <taxon>Vertebrata</taxon>
        <taxon>Euteleostomi</taxon>
        <taxon>Actinopterygii</taxon>
        <taxon>Neopterygii</taxon>
        <taxon>Teleostei</taxon>
        <taxon>Neoteleostei</taxon>
        <taxon>Acanthomorphata</taxon>
        <taxon>Carangaria</taxon>
        <taxon>Pleuronectiformes</taxon>
        <taxon>Pleuronectoidei</taxon>
        <taxon>Scophthalmidae</taxon>
        <taxon>Scophthalmus</taxon>
    </lineage>
</organism>
<keyword evidence="4 7" id="KW-1133">Transmembrane helix</keyword>
<evidence type="ECO:0000313" key="10">
    <source>
        <dbReference type="Proteomes" id="UP000246464"/>
    </source>
</evidence>
<dbReference type="PANTHER" id="PTHR10165">
    <property type="entry name" value="LIPID PHOSPHATE PHOSPHATASE"/>
    <property type="match status" value="1"/>
</dbReference>
<dbReference type="EMBL" id="CP026257">
    <property type="protein sequence ID" value="AWP14299.1"/>
    <property type="molecule type" value="Genomic_DNA"/>
</dbReference>
<feature type="region of interest" description="Disordered" evidence="6">
    <location>
        <begin position="259"/>
        <end position="291"/>
    </location>
</feature>
<feature type="transmembrane region" description="Helical" evidence="7">
    <location>
        <begin position="95"/>
        <end position="116"/>
    </location>
</feature>
<dbReference type="UniPathway" id="UPA00085"/>
<accession>A0A2U9CF24</accession>
<reference evidence="9 10" key="1">
    <citation type="submission" date="2017-12" db="EMBL/GenBank/DDBJ databases">
        <title>Integrating genomic resources of turbot (Scophthalmus maximus) in depth evaluation of genetic and physical mapping variation across individuals.</title>
        <authorList>
            <person name="Martinez P."/>
        </authorList>
    </citation>
    <scope>NUCLEOTIDE SEQUENCE [LARGE SCALE GENOMIC DNA]</scope>
</reference>
<dbReference type="Gene3D" id="1.20.144.10">
    <property type="entry name" value="Phosphatidic acid phosphatase type 2/haloperoxidase"/>
    <property type="match status" value="1"/>
</dbReference>
<gene>
    <name evidence="9" type="ORF">SMAX5B_008711</name>
</gene>
<evidence type="ECO:0000256" key="4">
    <source>
        <dbReference type="ARBA" id="ARBA00022989"/>
    </source>
</evidence>
<evidence type="ECO:0000256" key="3">
    <source>
        <dbReference type="ARBA" id="ARBA00022692"/>
    </source>
</evidence>
<evidence type="ECO:0000259" key="8">
    <source>
        <dbReference type="SMART" id="SM00014"/>
    </source>
</evidence>
<dbReference type="GO" id="GO:0008195">
    <property type="term" value="F:phosphatidate phosphatase activity"/>
    <property type="evidence" value="ECO:0007669"/>
    <property type="project" value="TreeGrafter"/>
</dbReference>
<keyword evidence="3 7" id="KW-0812">Transmembrane</keyword>
<evidence type="ECO:0000256" key="7">
    <source>
        <dbReference type="SAM" id="Phobius"/>
    </source>
</evidence>
<keyword evidence="5 7" id="KW-0472">Membrane</keyword>
<sequence length="291" mass="32448">MNVPPPDRRKNMRQLALEIGVRVLLFGVFVFTEFLEPFERVIQPEELWLYKNPLVESDHIPKRVMIAISFLTPLAVIFVVKIIQRTDKTEIKEACLAVSLALALNGVFTNTIKLIVGRPRPDYFQRCFPDGQVSAKMLCTGEPDLVSEGRKSFPSSHSSFAFSGLGFTSFYLAGKLQCFTEQGRGRSWRLCAMVLPLYSAMMIALSRTCDYKHHWQDAVVGGVIGLLFAYICYRQHYPPFLHMDCHLAYASLAAAPHAPSHPQDDLQPTDNATTLPLEGLTEGPAAGKGNS</sequence>
<comment type="similarity">
    <text evidence="2">Belongs to the PA-phosphatase related phosphoesterase family.</text>
</comment>
<dbReference type="AlphaFoldDB" id="A0A2U9CF24"/>
<dbReference type="STRING" id="52904.ENSSMAP00000019431"/>
<dbReference type="InterPro" id="IPR000326">
    <property type="entry name" value="PAP2/HPO"/>
</dbReference>
<feature type="domain" description="Phosphatidic acid phosphatase type 2/haloperoxidase" evidence="8">
    <location>
        <begin position="94"/>
        <end position="233"/>
    </location>
</feature>
<dbReference type="Pfam" id="PF01569">
    <property type="entry name" value="PAP2"/>
    <property type="match status" value="1"/>
</dbReference>
<protein>
    <submittedName>
        <fullName evidence="9">Putative phosphatidate phosphatase PPAPDC1A</fullName>
    </submittedName>
</protein>
<dbReference type="GO" id="GO:0046839">
    <property type="term" value="P:phospholipid dephosphorylation"/>
    <property type="evidence" value="ECO:0007669"/>
    <property type="project" value="TreeGrafter"/>
</dbReference>
<proteinExistence type="inferred from homology"/>
<keyword evidence="10" id="KW-1185">Reference proteome</keyword>
<evidence type="ECO:0000256" key="1">
    <source>
        <dbReference type="ARBA" id="ARBA00004141"/>
    </source>
</evidence>
<evidence type="ECO:0000256" key="6">
    <source>
        <dbReference type="SAM" id="MobiDB-lite"/>
    </source>
</evidence>
<dbReference type="SUPFAM" id="SSF48317">
    <property type="entry name" value="Acid phosphatase/Vanadium-dependent haloperoxidase"/>
    <property type="match status" value="1"/>
</dbReference>
<feature type="transmembrane region" description="Helical" evidence="7">
    <location>
        <begin position="214"/>
        <end position="233"/>
    </location>
</feature>
<evidence type="ECO:0000313" key="9">
    <source>
        <dbReference type="EMBL" id="AWP14299.1"/>
    </source>
</evidence>
<dbReference type="GO" id="GO:0016020">
    <property type="term" value="C:membrane"/>
    <property type="evidence" value="ECO:0007669"/>
    <property type="project" value="UniProtKB-SubCell"/>
</dbReference>
<dbReference type="GO" id="GO:0006644">
    <property type="term" value="P:phospholipid metabolic process"/>
    <property type="evidence" value="ECO:0007669"/>
    <property type="project" value="UniProtKB-UniPathway"/>
</dbReference>
<dbReference type="CDD" id="cd03390">
    <property type="entry name" value="PAP2_containing_1_like"/>
    <property type="match status" value="1"/>
</dbReference>
<evidence type="ECO:0000256" key="2">
    <source>
        <dbReference type="ARBA" id="ARBA00008816"/>
    </source>
</evidence>
<dbReference type="InterPro" id="IPR043216">
    <property type="entry name" value="PAP-like"/>
</dbReference>
<feature type="transmembrane region" description="Helical" evidence="7">
    <location>
        <begin position="190"/>
        <end position="208"/>
    </location>
</feature>
<dbReference type="FunFam" id="1.20.144.10:FF:000029">
    <property type="entry name" value="Phospholipid phosphatase 4"/>
    <property type="match status" value="1"/>
</dbReference>
<dbReference type="InterPro" id="IPR036938">
    <property type="entry name" value="PAP2/HPO_sf"/>
</dbReference>
<feature type="transmembrane region" description="Helical" evidence="7">
    <location>
        <begin position="15"/>
        <end position="35"/>
    </location>
</feature>
<dbReference type="SMART" id="SM00014">
    <property type="entry name" value="acidPPc"/>
    <property type="match status" value="1"/>
</dbReference>
<evidence type="ECO:0000256" key="5">
    <source>
        <dbReference type="ARBA" id="ARBA00023136"/>
    </source>
</evidence>
<feature type="transmembrane region" description="Helical" evidence="7">
    <location>
        <begin position="64"/>
        <end position="83"/>
    </location>
</feature>
<name>A0A2U9CF24_SCOMX</name>
<dbReference type="Proteomes" id="UP000246464">
    <property type="component" value="Chromosome 15"/>
</dbReference>
<comment type="subcellular location">
    <subcellularLocation>
        <location evidence="1">Membrane</location>
        <topology evidence="1">Multi-pass membrane protein</topology>
    </subcellularLocation>
</comment>
<feature type="transmembrane region" description="Helical" evidence="7">
    <location>
        <begin position="160"/>
        <end position="178"/>
    </location>
</feature>